<gene>
    <name evidence="1" type="ORF">GCM10023205_56180</name>
</gene>
<proteinExistence type="predicted"/>
<name>A0ABP9HW99_9ACTN</name>
<comment type="caution">
    <text evidence="1">The sequence shown here is derived from an EMBL/GenBank/DDBJ whole genome shotgun (WGS) entry which is preliminary data.</text>
</comment>
<accession>A0ABP9HW99</accession>
<dbReference type="Proteomes" id="UP001500466">
    <property type="component" value="Unassembled WGS sequence"/>
</dbReference>
<protein>
    <submittedName>
        <fullName evidence="1">Uncharacterized protein</fullName>
    </submittedName>
</protein>
<sequence>MELNDDMRAKAERFLWTSGRVLEQRRYAWHFRGEGGPEGVLAVLAGYRADEGGYAYGLEPDVRGPAPQPATLRTAVPILAETGALAGPPGTALCDWLAGVSAADGGVPAALPSLRPYPRPPWVQIPDAPAGGLLPTGWIVGPMLAAGLDHPWVAGADAFCRSAVEALTGETHPYEVHSAVAYLDGVAAGAPGRRAWAEAEAARLGKLVRERRLVPLDPAHPEDTVIPPGYAPAEYHYPHDYATRPESLARRWFTEEEMAASLTALAAEQEDDGGWPIRWAQWSPTIRVEARPIVTVEALLILRAYS</sequence>
<evidence type="ECO:0000313" key="2">
    <source>
        <dbReference type="Proteomes" id="UP001500466"/>
    </source>
</evidence>
<evidence type="ECO:0000313" key="1">
    <source>
        <dbReference type="EMBL" id="GAA4980051.1"/>
    </source>
</evidence>
<dbReference type="EMBL" id="BAABHS010000022">
    <property type="protein sequence ID" value="GAA4980051.1"/>
    <property type="molecule type" value="Genomic_DNA"/>
</dbReference>
<reference evidence="2" key="1">
    <citation type="journal article" date="2019" name="Int. J. Syst. Evol. Microbiol.">
        <title>The Global Catalogue of Microorganisms (GCM) 10K type strain sequencing project: providing services to taxonomists for standard genome sequencing and annotation.</title>
        <authorList>
            <consortium name="The Broad Institute Genomics Platform"/>
            <consortium name="The Broad Institute Genome Sequencing Center for Infectious Disease"/>
            <person name="Wu L."/>
            <person name="Ma J."/>
        </authorList>
    </citation>
    <scope>NUCLEOTIDE SEQUENCE [LARGE SCALE GENOMIC DNA]</scope>
    <source>
        <strain evidence="2">JCM 17986</strain>
    </source>
</reference>
<dbReference type="RefSeq" id="WP_345678498.1">
    <property type="nucleotide sequence ID" value="NZ_BAABHS010000022.1"/>
</dbReference>
<organism evidence="1 2">
    <name type="scientific">Yinghuangia aomiensis</name>
    <dbReference type="NCBI Taxonomy" id="676205"/>
    <lineage>
        <taxon>Bacteria</taxon>
        <taxon>Bacillati</taxon>
        <taxon>Actinomycetota</taxon>
        <taxon>Actinomycetes</taxon>
        <taxon>Kitasatosporales</taxon>
        <taxon>Streptomycetaceae</taxon>
        <taxon>Yinghuangia</taxon>
    </lineage>
</organism>
<keyword evidence="2" id="KW-1185">Reference proteome</keyword>